<dbReference type="RefSeq" id="WP_169383597.1">
    <property type="nucleotide sequence ID" value="NZ_JAAXLA010000049.1"/>
</dbReference>
<dbReference type="InterPro" id="IPR002155">
    <property type="entry name" value="Thiolase"/>
</dbReference>
<evidence type="ECO:0000259" key="2">
    <source>
        <dbReference type="Pfam" id="PF00108"/>
    </source>
</evidence>
<dbReference type="Gene3D" id="3.40.47.10">
    <property type="match status" value="1"/>
</dbReference>
<sequence>MSTPLLRDVHVAGVATTRFGKHLDRSLGSLSHEALAAALKDAGVDAGDVEQAVFSNAAAGVLSGQEMIRGQVALKDTGLAGVPIVNTENACASGSSAVQLAWLAVASGLVDVAVAVGAEKLFHPDKARSFAAIESGTDLSLTHDGESVSGGSVMMGAYAAEARAYAAAHGEITGALAAIAVKNRSFAAANPDAQFREPITAEQVAASRPVADPLRLLTCSPLTDGAAAVVLTAGGNDRPGGVRIAATTMASYRAGASVVATATARAYERTGLGVHDIDVFQLHDACAFAELLQYEQIGIAEPGRAVDAVRDGQTGPGGPSPVNTDGGLLSRGHALGATGIAQIVELTRQLRGNADGRQVVGARHAMAVNAGGWMGEDYATCVTTVLSRD</sequence>
<proteinExistence type="predicted"/>
<dbReference type="Pfam" id="PF00108">
    <property type="entry name" value="Thiolase_N"/>
    <property type="match status" value="1"/>
</dbReference>
<accession>A0ABX1SEX4</accession>
<dbReference type="Pfam" id="PF22691">
    <property type="entry name" value="Thiolase_C_1"/>
    <property type="match status" value="1"/>
</dbReference>
<dbReference type="SUPFAM" id="SSF53901">
    <property type="entry name" value="Thiolase-like"/>
    <property type="match status" value="2"/>
</dbReference>
<dbReference type="PIRSF" id="PIRSF000429">
    <property type="entry name" value="Ac-CoA_Ac_transf"/>
    <property type="match status" value="1"/>
</dbReference>
<dbReference type="PANTHER" id="PTHR42870:SF1">
    <property type="entry name" value="NON-SPECIFIC LIPID-TRANSFER PROTEIN-LIKE 2"/>
    <property type="match status" value="1"/>
</dbReference>
<keyword evidence="5" id="KW-1185">Reference proteome</keyword>
<name>A0ABX1SEX4_9PSEU</name>
<feature type="domain" description="Thiolase C-terminal" evidence="3">
    <location>
        <begin position="257"/>
        <end position="378"/>
    </location>
</feature>
<feature type="domain" description="Thiolase N-terminal" evidence="2">
    <location>
        <begin position="11"/>
        <end position="232"/>
    </location>
</feature>
<dbReference type="Proteomes" id="UP000820669">
    <property type="component" value="Unassembled WGS sequence"/>
</dbReference>
<dbReference type="InterPro" id="IPR020616">
    <property type="entry name" value="Thiolase_N"/>
</dbReference>
<protein>
    <submittedName>
        <fullName evidence="4">Thiolase family protein</fullName>
    </submittedName>
</protein>
<organism evidence="4 5">
    <name type="scientific">Pseudonocardia acidicola</name>
    <dbReference type="NCBI Taxonomy" id="2724939"/>
    <lineage>
        <taxon>Bacteria</taxon>
        <taxon>Bacillati</taxon>
        <taxon>Actinomycetota</taxon>
        <taxon>Actinomycetes</taxon>
        <taxon>Pseudonocardiales</taxon>
        <taxon>Pseudonocardiaceae</taxon>
        <taxon>Pseudonocardia</taxon>
    </lineage>
</organism>
<evidence type="ECO:0000313" key="5">
    <source>
        <dbReference type="Proteomes" id="UP000820669"/>
    </source>
</evidence>
<dbReference type="CDD" id="cd00829">
    <property type="entry name" value="SCP-x_thiolase"/>
    <property type="match status" value="1"/>
</dbReference>
<dbReference type="InterPro" id="IPR055140">
    <property type="entry name" value="Thiolase_C_2"/>
</dbReference>
<evidence type="ECO:0000256" key="1">
    <source>
        <dbReference type="SAM" id="MobiDB-lite"/>
    </source>
</evidence>
<dbReference type="PANTHER" id="PTHR42870">
    <property type="entry name" value="ACETYL-COA C-ACETYLTRANSFERASE"/>
    <property type="match status" value="1"/>
</dbReference>
<gene>
    <name evidence="4" type="ORF">HF526_22790</name>
</gene>
<feature type="region of interest" description="Disordered" evidence="1">
    <location>
        <begin position="309"/>
        <end position="328"/>
    </location>
</feature>
<reference evidence="4 5" key="1">
    <citation type="submission" date="2020-04" db="EMBL/GenBank/DDBJ databases">
        <authorList>
            <person name="Klaysubun C."/>
            <person name="Duangmal K."/>
            <person name="Lipun K."/>
        </authorList>
    </citation>
    <scope>NUCLEOTIDE SEQUENCE [LARGE SCALE GENOMIC DNA]</scope>
    <source>
        <strain evidence="4 5">K10HN5</strain>
    </source>
</reference>
<dbReference type="InterPro" id="IPR016039">
    <property type="entry name" value="Thiolase-like"/>
</dbReference>
<evidence type="ECO:0000259" key="3">
    <source>
        <dbReference type="Pfam" id="PF22691"/>
    </source>
</evidence>
<comment type="caution">
    <text evidence="4">The sequence shown here is derived from an EMBL/GenBank/DDBJ whole genome shotgun (WGS) entry which is preliminary data.</text>
</comment>
<evidence type="ECO:0000313" key="4">
    <source>
        <dbReference type="EMBL" id="NMI00117.1"/>
    </source>
</evidence>
<dbReference type="EMBL" id="JAAXLA010000049">
    <property type="protein sequence ID" value="NMI00117.1"/>
    <property type="molecule type" value="Genomic_DNA"/>
</dbReference>